<evidence type="ECO:0000256" key="1">
    <source>
        <dbReference type="SAM" id="MobiDB-lite"/>
    </source>
</evidence>
<evidence type="ECO:0000313" key="3">
    <source>
        <dbReference type="EMBL" id="KAK1164138.1"/>
    </source>
</evidence>
<keyword evidence="2" id="KW-1133">Transmembrane helix</keyword>
<dbReference type="Pfam" id="PF15033">
    <property type="entry name" value="Kinocilin"/>
    <property type="match status" value="1"/>
</dbReference>
<feature type="compositionally biased region" description="Polar residues" evidence="1">
    <location>
        <begin position="69"/>
        <end position="78"/>
    </location>
</feature>
<dbReference type="EMBL" id="JAGXEW010000014">
    <property type="protein sequence ID" value="KAK1164138.1"/>
    <property type="molecule type" value="Genomic_DNA"/>
</dbReference>
<keyword evidence="2" id="KW-0472">Membrane</keyword>
<name>A0AAD8D6L8_ACIOX</name>
<evidence type="ECO:0000256" key="2">
    <source>
        <dbReference type="SAM" id="Phobius"/>
    </source>
</evidence>
<evidence type="ECO:0000313" key="4">
    <source>
        <dbReference type="Proteomes" id="UP001230051"/>
    </source>
</evidence>
<feature type="transmembrane region" description="Helical" evidence="2">
    <location>
        <begin position="12"/>
        <end position="31"/>
    </location>
</feature>
<dbReference type="Proteomes" id="UP001230051">
    <property type="component" value="Unassembled WGS sequence"/>
</dbReference>
<comment type="caution">
    <text evidence="3">The sequence shown here is derived from an EMBL/GenBank/DDBJ whole genome shotgun (WGS) entry which is preliminary data.</text>
</comment>
<proteinExistence type="predicted"/>
<keyword evidence="2" id="KW-0812">Transmembrane</keyword>
<dbReference type="InterPro" id="IPR027837">
    <property type="entry name" value="Kinocilin"/>
</dbReference>
<protein>
    <submittedName>
        <fullName evidence="3">Kinocilin</fullName>
    </submittedName>
</protein>
<feature type="region of interest" description="Disordered" evidence="1">
    <location>
        <begin position="69"/>
        <end position="99"/>
    </location>
</feature>
<accession>A0AAD8D6L8</accession>
<organism evidence="3 4">
    <name type="scientific">Acipenser oxyrinchus oxyrinchus</name>
    <dbReference type="NCBI Taxonomy" id="40147"/>
    <lineage>
        <taxon>Eukaryota</taxon>
        <taxon>Metazoa</taxon>
        <taxon>Chordata</taxon>
        <taxon>Craniata</taxon>
        <taxon>Vertebrata</taxon>
        <taxon>Euteleostomi</taxon>
        <taxon>Actinopterygii</taxon>
        <taxon>Chondrostei</taxon>
        <taxon>Acipenseriformes</taxon>
        <taxon>Acipenseridae</taxon>
        <taxon>Acipenser</taxon>
    </lineage>
</organism>
<keyword evidence="4" id="KW-1185">Reference proteome</keyword>
<dbReference type="PANTHER" id="PTHR38497:SF1">
    <property type="entry name" value="KINOCILIN"/>
    <property type="match status" value="1"/>
</dbReference>
<sequence length="99" mass="11094">MQHSPLHSTWLSLSTCVFVIAGLIISIYPFIKAWLSFNQVLPFLGNLRVHPRPNNSNIDLPAESFQREMTQGHLNQELSRSKAGAFQDKQTADTSPDEG</sequence>
<gene>
    <name evidence="3" type="ORF">AOXY_G16146</name>
</gene>
<reference evidence="3" key="1">
    <citation type="submission" date="2022-02" db="EMBL/GenBank/DDBJ databases">
        <title>Atlantic sturgeon de novo genome assembly.</title>
        <authorList>
            <person name="Stock M."/>
            <person name="Klopp C."/>
            <person name="Guiguen Y."/>
            <person name="Cabau C."/>
            <person name="Parinello H."/>
            <person name="Santidrian Yebra-Pimentel E."/>
            <person name="Kuhl H."/>
            <person name="Dirks R.P."/>
            <person name="Guessner J."/>
            <person name="Wuertz S."/>
            <person name="Du K."/>
            <person name="Schartl M."/>
        </authorList>
    </citation>
    <scope>NUCLEOTIDE SEQUENCE</scope>
    <source>
        <strain evidence="3">STURGEONOMICS-FGT-2020</strain>
        <tissue evidence="3">Whole blood</tissue>
    </source>
</reference>
<feature type="compositionally biased region" description="Polar residues" evidence="1">
    <location>
        <begin position="88"/>
        <end position="99"/>
    </location>
</feature>
<dbReference type="PANTHER" id="PTHR38497">
    <property type="entry name" value="KINOCILIN"/>
    <property type="match status" value="1"/>
</dbReference>
<dbReference type="AlphaFoldDB" id="A0AAD8D6L8"/>